<comment type="caution">
    <text evidence="3">The sequence shown here is derived from an EMBL/GenBank/DDBJ whole genome shotgun (WGS) entry which is preliminary data.</text>
</comment>
<dbReference type="GO" id="GO:0005737">
    <property type="term" value="C:cytoplasm"/>
    <property type="evidence" value="ECO:0007669"/>
    <property type="project" value="TreeGrafter"/>
</dbReference>
<name>A0AAN8KWX1_9TELE</name>
<dbReference type="GO" id="GO:0045087">
    <property type="term" value="P:innate immune response"/>
    <property type="evidence" value="ECO:0007669"/>
    <property type="project" value="TreeGrafter"/>
</dbReference>
<dbReference type="InterPro" id="IPR036770">
    <property type="entry name" value="Ankyrin_rpt-contain_sf"/>
</dbReference>
<evidence type="ECO:0000313" key="3">
    <source>
        <dbReference type="EMBL" id="KAK6302679.1"/>
    </source>
</evidence>
<dbReference type="Proteomes" id="UP001356427">
    <property type="component" value="Unassembled WGS sequence"/>
</dbReference>
<dbReference type="Gene3D" id="1.25.40.20">
    <property type="entry name" value="Ankyrin repeat-containing domain"/>
    <property type="match status" value="1"/>
</dbReference>
<evidence type="ECO:0000256" key="1">
    <source>
        <dbReference type="ARBA" id="ARBA00022737"/>
    </source>
</evidence>
<proteinExistence type="predicted"/>
<dbReference type="EMBL" id="JAGTTL010000025">
    <property type="protein sequence ID" value="KAK6302679.1"/>
    <property type="molecule type" value="Genomic_DNA"/>
</dbReference>
<dbReference type="PANTHER" id="PTHR23206:SF8">
    <property type="entry name" value="ANKYRIN REPEAT AND KH DOMAIN-CONTAINING 1"/>
    <property type="match status" value="1"/>
</dbReference>
<accession>A0AAN8KWX1</accession>
<sequence>MRDTLHSWRLQERAKRRWWRCQTLTQSYLYVAPCQTLLLARGANINAQTEETQETALTGLLWGLLEVAKFLIKAGPISSWAALSRPGSGDSTNVHATTTMGDTAPTYACENRDTDVDDVLLKWNMNQRGALKQSDWNTCVLLFDLEPRTSTTATGRWSLGRVLS</sequence>
<gene>
    <name evidence="3" type="ORF">J4Q44_G00270340</name>
</gene>
<dbReference type="AlphaFoldDB" id="A0AAN8KWX1"/>
<evidence type="ECO:0000256" key="2">
    <source>
        <dbReference type="ARBA" id="ARBA00023043"/>
    </source>
</evidence>
<evidence type="ECO:0000313" key="4">
    <source>
        <dbReference type="Proteomes" id="UP001356427"/>
    </source>
</evidence>
<dbReference type="SUPFAM" id="SSF48403">
    <property type="entry name" value="Ankyrin repeat"/>
    <property type="match status" value="1"/>
</dbReference>
<dbReference type="InterPro" id="IPR051631">
    <property type="entry name" value="Ankyrin-KH/SAM_domain"/>
</dbReference>
<keyword evidence="2" id="KW-0040">ANK repeat</keyword>
<reference evidence="3 4" key="1">
    <citation type="submission" date="2021-04" db="EMBL/GenBank/DDBJ databases">
        <authorList>
            <person name="De Guttry C."/>
            <person name="Zahm M."/>
            <person name="Klopp C."/>
            <person name="Cabau C."/>
            <person name="Louis A."/>
            <person name="Berthelot C."/>
            <person name="Parey E."/>
            <person name="Roest Crollius H."/>
            <person name="Montfort J."/>
            <person name="Robinson-Rechavi M."/>
            <person name="Bucao C."/>
            <person name="Bouchez O."/>
            <person name="Gislard M."/>
            <person name="Lluch J."/>
            <person name="Milhes M."/>
            <person name="Lampietro C."/>
            <person name="Lopez Roques C."/>
            <person name="Donnadieu C."/>
            <person name="Braasch I."/>
            <person name="Desvignes T."/>
            <person name="Postlethwait J."/>
            <person name="Bobe J."/>
            <person name="Wedekind C."/>
            <person name="Guiguen Y."/>
        </authorList>
    </citation>
    <scope>NUCLEOTIDE SEQUENCE [LARGE SCALE GENOMIC DNA]</scope>
    <source>
        <strain evidence="3">Cs_M1</strain>
        <tissue evidence="3">Blood</tissue>
    </source>
</reference>
<organism evidence="3 4">
    <name type="scientific">Coregonus suidteri</name>
    <dbReference type="NCBI Taxonomy" id="861788"/>
    <lineage>
        <taxon>Eukaryota</taxon>
        <taxon>Metazoa</taxon>
        <taxon>Chordata</taxon>
        <taxon>Craniata</taxon>
        <taxon>Vertebrata</taxon>
        <taxon>Euteleostomi</taxon>
        <taxon>Actinopterygii</taxon>
        <taxon>Neopterygii</taxon>
        <taxon>Teleostei</taxon>
        <taxon>Protacanthopterygii</taxon>
        <taxon>Salmoniformes</taxon>
        <taxon>Salmonidae</taxon>
        <taxon>Coregoninae</taxon>
        <taxon>Coregonus</taxon>
    </lineage>
</organism>
<protein>
    <submittedName>
        <fullName evidence="3">Uncharacterized protein</fullName>
    </submittedName>
</protein>
<keyword evidence="4" id="KW-1185">Reference proteome</keyword>
<dbReference type="PANTHER" id="PTHR23206">
    <property type="entry name" value="MASK PROTEIN"/>
    <property type="match status" value="1"/>
</dbReference>
<keyword evidence="1" id="KW-0677">Repeat</keyword>